<dbReference type="PROSITE" id="PS00041">
    <property type="entry name" value="HTH_ARAC_FAMILY_1"/>
    <property type="match status" value="1"/>
</dbReference>
<evidence type="ECO:0000256" key="1">
    <source>
        <dbReference type="ARBA" id="ARBA00023015"/>
    </source>
</evidence>
<dbReference type="PROSITE" id="PS01124">
    <property type="entry name" value="HTH_ARAC_FAMILY_2"/>
    <property type="match status" value="1"/>
</dbReference>
<keyword evidence="6" id="KW-1185">Reference proteome</keyword>
<evidence type="ECO:0000313" key="6">
    <source>
        <dbReference type="Proteomes" id="UP000255334"/>
    </source>
</evidence>
<dbReference type="InterPro" id="IPR018060">
    <property type="entry name" value="HTH_AraC"/>
</dbReference>
<feature type="domain" description="HTH araC/xylS-type" evidence="4">
    <location>
        <begin position="206"/>
        <end position="303"/>
    </location>
</feature>
<dbReference type="PANTHER" id="PTHR11019">
    <property type="entry name" value="HTH-TYPE TRANSCRIPTIONAL REGULATOR NIMR"/>
    <property type="match status" value="1"/>
</dbReference>
<evidence type="ECO:0000313" key="5">
    <source>
        <dbReference type="EMBL" id="RDS82700.1"/>
    </source>
</evidence>
<dbReference type="EMBL" id="QRBF01000005">
    <property type="protein sequence ID" value="RDS82700.1"/>
    <property type="molecule type" value="Genomic_DNA"/>
</dbReference>
<keyword evidence="1" id="KW-0805">Transcription regulation</keyword>
<protein>
    <submittedName>
        <fullName evidence="5">AraC family transcriptional regulator</fullName>
    </submittedName>
</protein>
<dbReference type="InterPro" id="IPR014710">
    <property type="entry name" value="RmlC-like_jellyroll"/>
</dbReference>
<dbReference type="Pfam" id="PF12833">
    <property type="entry name" value="HTH_18"/>
    <property type="match status" value="1"/>
</dbReference>
<dbReference type="SMART" id="SM00342">
    <property type="entry name" value="HTH_ARAC"/>
    <property type="match status" value="1"/>
</dbReference>
<dbReference type="Gene3D" id="2.60.120.10">
    <property type="entry name" value="Jelly Rolls"/>
    <property type="match status" value="1"/>
</dbReference>
<dbReference type="GO" id="GO:0043565">
    <property type="term" value="F:sequence-specific DNA binding"/>
    <property type="evidence" value="ECO:0007669"/>
    <property type="project" value="InterPro"/>
</dbReference>
<dbReference type="InterPro" id="IPR018062">
    <property type="entry name" value="HTH_AraC-typ_CS"/>
</dbReference>
<dbReference type="SUPFAM" id="SSF46689">
    <property type="entry name" value="Homeodomain-like"/>
    <property type="match status" value="2"/>
</dbReference>
<gene>
    <name evidence="5" type="ORF">DWU99_15055</name>
</gene>
<sequence length="325" mass="36380">MPAIAVDTYRRVRFAIALRSFAGLRMRSQRSRCRVCATSIACQDMSKTRQPGVLDRLANEGEAIVTLTRNYAAGHVIPLHFHDRDQLVYATRGVMTVQTETGAWVVPTHRGVWIPKGVRHTIAMSGPVAMRTLYLKPRLAKTLPRTCCVVNISALLKELILQACQSGTLRNRVRVQRHLIDVIVDQLQVIQMVPLQLPNLVDPRARRVAEVLRADPGNRQPLTSICRECGASCRTIERIFQDEAAMTVGKWRQQLRLMHAMRLLGEGNKVTFAAQEAGYSAPSAFIAAFRKMLGTTPTLYFGKPATDEVATVFRRVRSPRLAKDL</sequence>
<dbReference type="AlphaFoldDB" id="A0A370X345"/>
<dbReference type="SUPFAM" id="SSF51182">
    <property type="entry name" value="RmlC-like cupins"/>
    <property type="match status" value="1"/>
</dbReference>
<name>A0A370X345_9GAMM</name>
<proteinExistence type="predicted"/>
<dbReference type="Pfam" id="PF02311">
    <property type="entry name" value="AraC_binding"/>
    <property type="match status" value="1"/>
</dbReference>
<comment type="caution">
    <text evidence="5">The sequence shown here is derived from an EMBL/GenBank/DDBJ whole genome shotgun (WGS) entry which is preliminary data.</text>
</comment>
<keyword evidence="3" id="KW-0804">Transcription</keyword>
<organism evidence="5 6">
    <name type="scientific">Dyella psychrodurans</name>
    <dbReference type="NCBI Taxonomy" id="1927960"/>
    <lineage>
        <taxon>Bacteria</taxon>
        <taxon>Pseudomonadati</taxon>
        <taxon>Pseudomonadota</taxon>
        <taxon>Gammaproteobacteria</taxon>
        <taxon>Lysobacterales</taxon>
        <taxon>Rhodanobacteraceae</taxon>
        <taxon>Dyella</taxon>
    </lineage>
</organism>
<evidence type="ECO:0000256" key="3">
    <source>
        <dbReference type="ARBA" id="ARBA00023163"/>
    </source>
</evidence>
<dbReference type="GO" id="GO:0003700">
    <property type="term" value="F:DNA-binding transcription factor activity"/>
    <property type="evidence" value="ECO:0007669"/>
    <property type="project" value="InterPro"/>
</dbReference>
<evidence type="ECO:0000259" key="4">
    <source>
        <dbReference type="PROSITE" id="PS01124"/>
    </source>
</evidence>
<dbReference type="Gene3D" id="1.10.10.60">
    <property type="entry name" value="Homeodomain-like"/>
    <property type="match status" value="1"/>
</dbReference>
<keyword evidence="2" id="KW-0238">DNA-binding</keyword>
<dbReference type="Proteomes" id="UP000255334">
    <property type="component" value="Unassembled WGS sequence"/>
</dbReference>
<dbReference type="InterPro" id="IPR003313">
    <property type="entry name" value="AraC-bd"/>
</dbReference>
<dbReference type="CDD" id="cd06124">
    <property type="entry name" value="cupin_NimR-like_N"/>
    <property type="match status" value="1"/>
</dbReference>
<reference evidence="5 6" key="1">
    <citation type="submission" date="2018-07" db="EMBL/GenBank/DDBJ databases">
        <title>Dyella monticola sp. nov. and Dyella psychrodurans sp. nov. isolated from monsoon evergreen broad-leaved forest soil of Dinghu Mountain, China.</title>
        <authorList>
            <person name="Gao Z."/>
            <person name="Qiu L."/>
        </authorList>
    </citation>
    <scope>NUCLEOTIDE SEQUENCE [LARGE SCALE GENOMIC DNA]</scope>
    <source>
        <strain evidence="5 6">4MSK11</strain>
    </source>
</reference>
<evidence type="ECO:0000256" key="2">
    <source>
        <dbReference type="ARBA" id="ARBA00023125"/>
    </source>
</evidence>
<dbReference type="PANTHER" id="PTHR11019:SF199">
    <property type="entry name" value="HTH-TYPE TRANSCRIPTIONAL REGULATOR NIMR"/>
    <property type="match status" value="1"/>
</dbReference>
<dbReference type="InterPro" id="IPR009057">
    <property type="entry name" value="Homeodomain-like_sf"/>
</dbReference>
<accession>A0A370X345</accession>
<dbReference type="InterPro" id="IPR011051">
    <property type="entry name" value="RmlC_Cupin_sf"/>
</dbReference>